<accession>A0A183KDL4</accession>
<gene>
    <name evidence="1" type="ORF">SCUD_LOCUS13106</name>
</gene>
<reference evidence="1 2" key="2">
    <citation type="submission" date="2018-11" db="EMBL/GenBank/DDBJ databases">
        <authorList>
            <consortium name="Pathogen Informatics"/>
        </authorList>
    </citation>
    <scope>NUCLEOTIDE SEQUENCE [LARGE SCALE GENOMIC DNA]</scope>
    <source>
        <strain evidence="1">Dakar</strain>
        <strain evidence="2">Dakar, Senegal</strain>
    </source>
</reference>
<keyword evidence="2" id="KW-1185">Reference proteome</keyword>
<sequence>MLHRLLVNGKELLRFKLIKGILTTDTGRLSDNNGSSTISVIIVFVDCKK</sequence>
<dbReference type="WBParaSite" id="SCUD_0001310901-mRNA-1">
    <property type="protein sequence ID" value="SCUD_0001310901-mRNA-1"/>
    <property type="gene ID" value="SCUD_0001310901"/>
</dbReference>
<evidence type="ECO:0000313" key="2">
    <source>
        <dbReference type="Proteomes" id="UP000279833"/>
    </source>
</evidence>
<evidence type="ECO:0000313" key="1">
    <source>
        <dbReference type="EMBL" id="VDP51320.1"/>
    </source>
</evidence>
<dbReference type="EMBL" id="UZAK01035612">
    <property type="protein sequence ID" value="VDP51320.1"/>
    <property type="molecule type" value="Genomic_DNA"/>
</dbReference>
<organism evidence="3">
    <name type="scientific">Schistosoma curassoni</name>
    <dbReference type="NCBI Taxonomy" id="6186"/>
    <lineage>
        <taxon>Eukaryota</taxon>
        <taxon>Metazoa</taxon>
        <taxon>Spiralia</taxon>
        <taxon>Lophotrochozoa</taxon>
        <taxon>Platyhelminthes</taxon>
        <taxon>Trematoda</taxon>
        <taxon>Digenea</taxon>
        <taxon>Strigeidida</taxon>
        <taxon>Schistosomatoidea</taxon>
        <taxon>Schistosomatidae</taxon>
        <taxon>Schistosoma</taxon>
    </lineage>
</organism>
<reference evidence="3" key="1">
    <citation type="submission" date="2016-06" db="UniProtKB">
        <authorList>
            <consortium name="WormBaseParasite"/>
        </authorList>
    </citation>
    <scope>IDENTIFICATION</scope>
</reference>
<protein>
    <submittedName>
        <fullName evidence="1 3">Uncharacterized protein</fullName>
    </submittedName>
</protein>
<evidence type="ECO:0000313" key="3">
    <source>
        <dbReference type="WBParaSite" id="SCUD_0001310901-mRNA-1"/>
    </source>
</evidence>
<proteinExistence type="predicted"/>
<dbReference type="AlphaFoldDB" id="A0A183KDL4"/>
<dbReference type="Proteomes" id="UP000279833">
    <property type="component" value="Unassembled WGS sequence"/>
</dbReference>
<name>A0A183KDL4_9TREM</name>